<dbReference type="GO" id="GO:0003700">
    <property type="term" value="F:DNA-binding transcription factor activity"/>
    <property type="evidence" value="ECO:0007669"/>
    <property type="project" value="InterPro"/>
</dbReference>
<name>A0A652YH61_NOCGL</name>
<proteinExistence type="predicted"/>
<evidence type="ECO:0000256" key="3">
    <source>
        <dbReference type="ARBA" id="ARBA00023163"/>
    </source>
</evidence>
<dbReference type="EMBL" id="VNIQ01000014">
    <property type="protein sequence ID" value="TYQ00598.1"/>
    <property type="molecule type" value="Genomic_DNA"/>
</dbReference>
<dbReference type="PANTHER" id="PTHR43537">
    <property type="entry name" value="TRANSCRIPTIONAL REGULATOR, GNTR FAMILY"/>
    <property type="match status" value="1"/>
</dbReference>
<dbReference type="GO" id="GO:0003677">
    <property type="term" value="F:DNA binding"/>
    <property type="evidence" value="ECO:0007669"/>
    <property type="project" value="UniProtKB-KW"/>
</dbReference>
<keyword evidence="1" id="KW-0805">Transcription regulation</keyword>
<evidence type="ECO:0000259" key="4">
    <source>
        <dbReference type="PROSITE" id="PS50949"/>
    </source>
</evidence>
<sequence>MDITPLSRIPLSLAVSGRLRDAILDGSLPVGESLPTEQELAQAFSVGRSTVREALRVLQAQGLVTGADTVSTARPKVTHENTADSAATALSTAVQVGAVPLPDLVELRVYQRVLGSRSWESLLPVLNWVRYSSAYRPL</sequence>
<dbReference type="SMART" id="SM00345">
    <property type="entry name" value="HTH_GNTR"/>
    <property type="match status" value="1"/>
</dbReference>
<dbReference type="InterPro" id="IPR036390">
    <property type="entry name" value="WH_DNA-bd_sf"/>
</dbReference>
<accession>A0A652YH61</accession>
<dbReference type="InterPro" id="IPR000524">
    <property type="entry name" value="Tscrpt_reg_HTH_GntR"/>
</dbReference>
<protein>
    <submittedName>
        <fullName evidence="5">Regulatory GntR family protein</fullName>
    </submittedName>
</protein>
<dbReference type="SUPFAM" id="SSF46785">
    <property type="entry name" value="Winged helix' DNA-binding domain"/>
    <property type="match status" value="1"/>
</dbReference>
<keyword evidence="3" id="KW-0804">Transcription</keyword>
<dbReference type="PRINTS" id="PR00035">
    <property type="entry name" value="HTHGNTR"/>
</dbReference>
<dbReference type="AlphaFoldDB" id="A0A652YH61"/>
<organism evidence="5">
    <name type="scientific">Nocardia globerula</name>
    <dbReference type="NCBI Taxonomy" id="1818"/>
    <lineage>
        <taxon>Bacteria</taxon>
        <taxon>Bacillati</taxon>
        <taxon>Actinomycetota</taxon>
        <taxon>Actinomycetes</taxon>
        <taxon>Mycobacteriales</taxon>
        <taxon>Nocardiaceae</taxon>
        <taxon>Nocardia</taxon>
    </lineage>
</organism>
<dbReference type="InterPro" id="IPR036388">
    <property type="entry name" value="WH-like_DNA-bd_sf"/>
</dbReference>
<evidence type="ECO:0000313" key="5">
    <source>
        <dbReference type="EMBL" id="TYQ00598.1"/>
    </source>
</evidence>
<evidence type="ECO:0000256" key="2">
    <source>
        <dbReference type="ARBA" id="ARBA00023125"/>
    </source>
</evidence>
<comment type="caution">
    <text evidence="5">The sequence shown here is derived from an EMBL/GenBank/DDBJ whole genome shotgun (WGS) entry which is preliminary data.</text>
</comment>
<evidence type="ECO:0000256" key="1">
    <source>
        <dbReference type="ARBA" id="ARBA00023015"/>
    </source>
</evidence>
<feature type="domain" description="HTH gntR-type" evidence="4">
    <location>
        <begin position="9"/>
        <end position="77"/>
    </location>
</feature>
<dbReference type="Gene3D" id="1.10.10.10">
    <property type="entry name" value="Winged helix-like DNA-binding domain superfamily/Winged helix DNA-binding domain"/>
    <property type="match status" value="1"/>
</dbReference>
<dbReference type="Pfam" id="PF00392">
    <property type="entry name" value="GntR"/>
    <property type="match status" value="1"/>
</dbReference>
<dbReference type="PANTHER" id="PTHR43537:SF24">
    <property type="entry name" value="GLUCONATE OPERON TRANSCRIPTIONAL REPRESSOR"/>
    <property type="match status" value="1"/>
</dbReference>
<keyword evidence="2" id="KW-0238">DNA-binding</keyword>
<dbReference type="CDD" id="cd07377">
    <property type="entry name" value="WHTH_GntR"/>
    <property type="match status" value="1"/>
</dbReference>
<gene>
    <name evidence="5" type="ORF">FNL38_11420</name>
</gene>
<dbReference type="PROSITE" id="PS50949">
    <property type="entry name" value="HTH_GNTR"/>
    <property type="match status" value="1"/>
</dbReference>
<reference evidence="5" key="1">
    <citation type="submission" date="2019-07" db="EMBL/GenBank/DDBJ databases">
        <title>Genomic Encyclopedia of Type Strains, Phase IV (KMG-IV): sequencing the most valuable type-strain genomes for metagenomic binning, comparative biology and taxonomic classification.</title>
        <authorList>
            <person name="Goeker M."/>
        </authorList>
    </citation>
    <scope>NUCLEOTIDE SEQUENCE</scope>
    <source>
        <strain evidence="5">DSM 44596</strain>
    </source>
</reference>